<dbReference type="EMBL" id="OP429122">
    <property type="protein sequence ID" value="WEG68892.1"/>
    <property type="molecule type" value="Genomic_DNA"/>
</dbReference>
<dbReference type="EMBL" id="OP429121">
    <property type="protein sequence ID" value="WEG68756.1"/>
    <property type="molecule type" value="Genomic_DNA"/>
</dbReference>
<reference evidence="2" key="2">
    <citation type="submission" date="2023-06" db="EMBL/GenBank/DDBJ databases">
        <title>Isolation and genome sequencing of cytomegaloviruses from Natal multimammate mice (Mastomys natalensis).</title>
        <authorList>
            <person name="Jarvis M.A."/>
            <person name="Davison A.J."/>
        </authorList>
    </citation>
    <scope>NUCLEOTIDE SEQUENCE</scope>
    <source>
        <strain evidence="1">Mnat29</strain>
        <strain evidence="2">Mnat36</strain>
    </source>
</reference>
<organism evidence="2">
    <name type="scientific">Mastomys natalensis cytomegalovirus 1</name>
    <dbReference type="NCBI Taxonomy" id="2973541"/>
    <lineage>
        <taxon>Viruses</taxon>
        <taxon>Duplodnaviria</taxon>
        <taxon>Heunggongvirae</taxon>
        <taxon>Peploviricota</taxon>
        <taxon>Herviviricetes</taxon>
        <taxon>Herpesvirales</taxon>
        <taxon>Orthoherpesviridae</taxon>
        <taxon>Betaherpesvirinae</taxon>
        <taxon>Muromegalovirus</taxon>
    </lineage>
</organism>
<name>A0A9Y1ILD4_9BETA</name>
<gene>
    <name evidence="2" type="primary">M27</name>
</gene>
<dbReference type="Pfam" id="PF05999">
    <property type="entry name" value="Herpes_U5"/>
    <property type="match status" value="1"/>
</dbReference>
<protein>
    <submittedName>
        <fullName evidence="2">Protein UL27</fullName>
    </submittedName>
</protein>
<dbReference type="InterPro" id="IPR010302">
    <property type="entry name" value="UL27-like_protein_herpesevirus"/>
</dbReference>
<reference evidence="2" key="1">
    <citation type="submission" date="2022-09" db="EMBL/GenBank/DDBJ databases">
        <authorList>
            <person name="Vucak M."/>
            <person name="Davison A.J."/>
        </authorList>
    </citation>
    <scope>NUCLEOTIDE SEQUENCE</scope>
    <source>
        <strain evidence="1">Mnat29</strain>
        <strain evidence="2">Mnat36</strain>
    </source>
</reference>
<proteinExistence type="predicted"/>
<accession>A0A9Y1ILD4</accession>
<evidence type="ECO:0000313" key="1">
    <source>
        <dbReference type="EMBL" id="WEG68756.1"/>
    </source>
</evidence>
<sequence>MAESEVVSDCALRMETEEEVDDSKTVFELINDETCDPFCRKFIADNLVQLKNYESATKYGFVMDAWYKKNVNPSDVTGFIRFDRPFNHVELKYSYMKNARFATANGTYGIRGLTLAWDSAIWGLLREIESVPCSNPFSFPSCDGISKIIKSMEYRPEATESARALCRVTVAIQYAMSILYGYDRCGSLPKFLRCLIDELHDLHERMRNMSLMPTLRIRARDLQLIQGILPERICQQLNVPMSPEACLSDAYYDCVEMTMESIFDKLCGCIECCTRTTERFKMMECAKIGSRFKGTKRREPFFEENAVRISAYPNLGVIKLPKVRHLDRVQQTLICKYLANDLMFNLHFGTYSAISRVEGVPLPFTAVKNMDIDLAYALYLATNVHFMCFLVKTVRQVIRTEEAAYRELVLALIKDAAMSLRDGVVSRVRAGAEMPVFIASDPRDSGITDEERDLALAAALEKLTFEGVENTDQYGTIGGFCRDAAIYMDLIEAHRVPKALREHRAREDVLLHTFSIKRMYDERPLPKFYGEKLIPYHVFVGGYRRRDGALIRMKGVTLSDLEIARGHHDLISARLRVYNTGNDVDMIKNVCIRKETLMMDMDRMYIPKTECSQTVSDYETDESSAEDGMETDISFDGGEVVVEPVYNHRR</sequence>
<evidence type="ECO:0000313" key="2">
    <source>
        <dbReference type="EMBL" id="WEG68892.1"/>
    </source>
</evidence>
<dbReference type="EMBL" id="OP429138">
    <property type="protein sequence ID" value="WEG71120.1"/>
    <property type="molecule type" value="Genomic_DNA"/>
</dbReference>